<accession>A0A1M4XZ68</accession>
<protein>
    <submittedName>
        <fullName evidence="1">Uncharacterized protein</fullName>
    </submittedName>
</protein>
<evidence type="ECO:0000313" key="1">
    <source>
        <dbReference type="EMBL" id="SHE98729.1"/>
    </source>
</evidence>
<evidence type="ECO:0000313" key="2">
    <source>
        <dbReference type="Proteomes" id="UP000184159"/>
    </source>
</evidence>
<reference evidence="2" key="1">
    <citation type="submission" date="2016-11" db="EMBL/GenBank/DDBJ databases">
        <authorList>
            <person name="Varghese N."/>
            <person name="Submissions S."/>
        </authorList>
    </citation>
    <scope>NUCLEOTIDE SEQUENCE [LARGE SCALE GENOMIC DNA]</scope>
    <source>
        <strain evidence="2">DSM 21264</strain>
    </source>
</reference>
<gene>
    <name evidence="1" type="ORF">SAMN02745781_01223</name>
</gene>
<dbReference type="AlphaFoldDB" id="A0A1M4XZ68"/>
<proteinExistence type="predicted"/>
<keyword evidence="2" id="KW-1185">Reference proteome</keyword>
<sequence length="119" mass="14099">MRAYKAAMRDFQTEYYEQVSVQCGLTRDGPKRRRLSRRHWMIEKDAAKRLASVNDKNQRIESALSFASNISDKLQQRDINLRKRERKLALIIKNLSKRFGGLKQLKKYLNQKNNNVGMR</sequence>
<name>A0A1M4XZ68_VIBGA</name>
<dbReference type="EMBL" id="FQUH01000004">
    <property type="protein sequence ID" value="SHE98729.1"/>
    <property type="molecule type" value="Genomic_DNA"/>
</dbReference>
<dbReference type="Proteomes" id="UP000184159">
    <property type="component" value="Unassembled WGS sequence"/>
</dbReference>
<organism evidence="1 2">
    <name type="scientific">Vibrio gazogenes DSM 21264 = NBRC 103151</name>
    <dbReference type="NCBI Taxonomy" id="1123492"/>
    <lineage>
        <taxon>Bacteria</taxon>
        <taxon>Pseudomonadati</taxon>
        <taxon>Pseudomonadota</taxon>
        <taxon>Gammaproteobacteria</taxon>
        <taxon>Vibrionales</taxon>
        <taxon>Vibrionaceae</taxon>
        <taxon>Vibrio</taxon>
    </lineage>
</organism>